<evidence type="ECO:0000259" key="1">
    <source>
        <dbReference type="PROSITE" id="PS50937"/>
    </source>
</evidence>
<name>A0A0R1M144_9LACO</name>
<gene>
    <name evidence="2" type="ORF">FC81_GL001161</name>
</gene>
<proteinExistence type="predicted"/>
<organism evidence="2 3">
    <name type="scientific">Liquorilactobacillus capillatus DSM 19910</name>
    <dbReference type="NCBI Taxonomy" id="1423731"/>
    <lineage>
        <taxon>Bacteria</taxon>
        <taxon>Bacillati</taxon>
        <taxon>Bacillota</taxon>
        <taxon>Bacilli</taxon>
        <taxon>Lactobacillales</taxon>
        <taxon>Lactobacillaceae</taxon>
        <taxon>Liquorilactobacillus</taxon>
    </lineage>
</organism>
<dbReference type="AlphaFoldDB" id="A0A0R1M144"/>
<dbReference type="RefSeq" id="WP_057743877.1">
    <property type="nucleotide sequence ID" value="NZ_AZEF01000022.1"/>
</dbReference>
<dbReference type="GO" id="GO:0006355">
    <property type="term" value="P:regulation of DNA-templated transcription"/>
    <property type="evidence" value="ECO:0007669"/>
    <property type="project" value="InterPro"/>
</dbReference>
<dbReference type="STRING" id="1423731.FC81_GL001161"/>
<reference evidence="2 3" key="1">
    <citation type="journal article" date="2015" name="Genome Announc.">
        <title>Expanding the biotechnology potential of lactobacilli through comparative genomics of 213 strains and associated genera.</title>
        <authorList>
            <person name="Sun Z."/>
            <person name="Harris H.M."/>
            <person name="McCann A."/>
            <person name="Guo C."/>
            <person name="Argimon S."/>
            <person name="Zhang W."/>
            <person name="Yang X."/>
            <person name="Jeffery I.B."/>
            <person name="Cooney J.C."/>
            <person name="Kagawa T.F."/>
            <person name="Liu W."/>
            <person name="Song Y."/>
            <person name="Salvetti E."/>
            <person name="Wrobel A."/>
            <person name="Rasinkangas P."/>
            <person name="Parkhill J."/>
            <person name="Rea M.C."/>
            <person name="O'Sullivan O."/>
            <person name="Ritari J."/>
            <person name="Douillard F.P."/>
            <person name="Paul Ross R."/>
            <person name="Yang R."/>
            <person name="Briner A.E."/>
            <person name="Felis G.E."/>
            <person name="de Vos W.M."/>
            <person name="Barrangou R."/>
            <person name="Klaenhammer T.R."/>
            <person name="Caufield P.W."/>
            <person name="Cui Y."/>
            <person name="Zhang H."/>
            <person name="O'Toole P.W."/>
        </authorList>
    </citation>
    <scope>NUCLEOTIDE SEQUENCE [LARGE SCALE GENOMIC DNA]</scope>
    <source>
        <strain evidence="2 3">DSM 19910</strain>
    </source>
</reference>
<dbReference type="OrthoDB" id="9806513at2"/>
<dbReference type="EMBL" id="AZEF01000022">
    <property type="protein sequence ID" value="KRL01671.1"/>
    <property type="molecule type" value="Genomic_DNA"/>
</dbReference>
<keyword evidence="3" id="KW-1185">Reference proteome</keyword>
<dbReference type="PATRIC" id="fig|1423731.3.peg.1191"/>
<dbReference type="InterPro" id="IPR000551">
    <property type="entry name" value="MerR-type_HTH_dom"/>
</dbReference>
<dbReference type="Gene3D" id="1.10.1660.10">
    <property type="match status" value="1"/>
</dbReference>
<sequence>MVEQRISLKEGIVIGIGDLSKMTGVSARQLRYWEEKGYIHSVPDKKNTTRKYKLEMSYKVQVIKRFLDEGYTLVKSVEQAEMLRQKFGVWKKFMLAKVQEVEITDTSKGYGIIDLGCFDNKKKVYGVVNEAGCHFELREDPKTD</sequence>
<dbReference type="PROSITE" id="PS50937">
    <property type="entry name" value="HTH_MERR_2"/>
    <property type="match status" value="1"/>
</dbReference>
<dbReference type="SMART" id="SM00422">
    <property type="entry name" value="HTH_MERR"/>
    <property type="match status" value="1"/>
</dbReference>
<comment type="caution">
    <text evidence="2">The sequence shown here is derived from an EMBL/GenBank/DDBJ whole genome shotgun (WGS) entry which is preliminary data.</text>
</comment>
<dbReference type="SUPFAM" id="SSF46955">
    <property type="entry name" value="Putative DNA-binding domain"/>
    <property type="match status" value="1"/>
</dbReference>
<protein>
    <recommendedName>
        <fullName evidence="1">HTH merR-type domain-containing protein</fullName>
    </recommendedName>
</protein>
<dbReference type="CDD" id="cd01105">
    <property type="entry name" value="HTH_GlnR-like"/>
    <property type="match status" value="1"/>
</dbReference>
<dbReference type="InterPro" id="IPR009061">
    <property type="entry name" value="DNA-bd_dom_put_sf"/>
</dbReference>
<evidence type="ECO:0000313" key="2">
    <source>
        <dbReference type="EMBL" id="KRL01671.1"/>
    </source>
</evidence>
<evidence type="ECO:0000313" key="3">
    <source>
        <dbReference type="Proteomes" id="UP000051621"/>
    </source>
</evidence>
<dbReference type="Pfam" id="PF13411">
    <property type="entry name" value="MerR_1"/>
    <property type="match status" value="1"/>
</dbReference>
<feature type="domain" description="HTH merR-type" evidence="1">
    <location>
        <begin position="13"/>
        <end position="82"/>
    </location>
</feature>
<dbReference type="GO" id="GO:0003677">
    <property type="term" value="F:DNA binding"/>
    <property type="evidence" value="ECO:0007669"/>
    <property type="project" value="InterPro"/>
</dbReference>
<dbReference type="Proteomes" id="UP000051621">
    <property type="component" value="Unassembled WGS sequence"/>
</dbReference>
<accession>A0A0R1M144</accession>